<keyword evidence="2" id="KW-1003">Cell membrane</keyword>
<evidence type="ECO:0000256" key="11">
    <source>
        <dbReference type="PROSITE-ProRule" id="PRU00278"/>
    </source>
</evidence>
<organism evidence="14 15">
    <name type="scientific">Siphonobacter aquaeclarae</name>
    <dbReference type="NCBI Taxonomy" id="563176"/>
    <lineage>
        <taxon>Bacteria</taxon>
        <taxon>Pseudomonadati</taxon>
        <taxon>Bacteroidota</taxon>
        <taxon>Cytophagia</taxon>
        <taxon>Cytophagales</taxon>
        <taxon>Cytophagaceae</taxon>
        <taxon>Siphonobacter</taxon>
    </lineage>
</organism>
<sequence length="707" mass="77588">MALVNKIRERSGIAITIIAVALILFIVGGDLLGARGLFGSKTQKVGEIAGNTILAQDFQKKLDQARVEYEAQSGQSANDQALAQLREKVWNDLLVDYAYEKEFDALGLTLSDAEKTDMFFGKYIDPSVRQSFTDPQTGIFDKNRVIQQRNQIMKLPAGSIQQVGWQAFVRDIQRSHLMNRYVNLIRLSTYVTSAEAKRDYEAQTAKADVKYVYVPFYSIADSTVKVTDSELKDFLASHKDEYKGANTRSLDYVAFGVAPSKADSTALKNTLTQVAKDLAKTPNDSSFARMNSDVPHPLYWSLRDMDDQLKEAVKTFFPGQIAGPYRTDNTYTVYKYGGTKRDSLYTVKASHILIRAANQSDTAKASARLRAENILKQLKSGADFAAMAAQNGQDGTAQRGGDLGYFQNNGSMVKPFETAVFGFNGTGLLPNLVETDFGFHIIKVTEAKNNLLYRIVAVSKQLGPSQATRDEVYRKADAFAAANKSLAEIEAAVKKDKSIVLLKANRIPEGSTNLNMMQNAGTVVRWAFDDKTDVGDVSQVFEVNDAYIVAALTGKTSEEDVKVDDFRDELTARVRNDLKADQILKKLGGLANLSSLEQVAQKYGAGALVETVNDISMANGLLTSAGADPTALGKAFGLKPGQKSAPFKGEGGVFILQTLKKADAPAIADYTQYKTAAQLSELQRSGYFANEAIRENAKVKDYRAKYF</sequence>
<keyword evidence="11 14" id="KW-0413">Isomerase</keyword>
<dbReference type="Gene3D" id="3.10.50.40">
    <property type="match status" value="2"/>
</dbReference>
<dbReference type="Pfam" id="PF13616">
    <property type="entry name" value="Rotamase_3"/>
    <property type="match status" value="1"/>
</dbReference>
<keyword evidence="15" id="KW-1185">Reference proteome</keyword>
<dbReference type="InterPro" id="IPR052029">
    <property type="entry name" value="PpiD_chaperone"/>
</dbReference>
<evidence type="ECO:0000256" key="4">
    <source>
        <dbReference type="ARBA" id="ARBA00022692"/>
    </source>
</evidence>
<evidence type="ECO:0000256" key="12">
    <source>
        <dbReference type="SAM" id="Phobius"/>
    </source>
</evidence>
<dbReference type="SUPFAM" id="SSF54534">
    <property type="entry name" value="FKBP-like"/>
    <property type="match status" value="1"/>
</dbReference>
<reference evidence="14 15" key="1">
    <citation type="submission" date="2016-10" db="EMBL/GenBank/DDBJ databases">
        <authorList>
            <person name="de Groot N.N."/>
        </authorList>
    </citation>
    <scope>NUCLEOTIDE SEQUENCE [LARGE SCALE GENOMIC DNA]</scope>
    <source>
        <strain evidence="14 15">DSM 21668</strain>
    </source>
</reference>
<keyword evidence="6 12" id="KW-0472">Membrane</keyword>
<dbReference type="InterPro" id="IPR000297">
    <property type="entry name" value="PPIase_PpiC"/>
</dbReference>
<dbReference type="PANTHER" id="PTHR47529:SF1">
    <property type="entry name" value="PERIPLASMIC CHAPERONE PPID"/>
    <property type="match status" value="1"/>
</dbReference>
<evidence type="ECO:0000256" key="10">
    <source>
        <dbReference type="ARBA" id="ARBA00042775"/>
    </source>
</evidence>
<dbReference type="GO" id="GO:0003755">
    <property type="term" value="F:peptidyl-prolyl cis-trans isomerase activity"/>
    <property type="evidence" value="ECO:0007669"/>
    <property type="project" value="UniProtKB-KW"/>
</dbReference>
<dbReference type="InterPro" id="IPR046357">
    <property type="entry name" value="PPIase_dom_sf"/>
</dbReference>
<dbReference type="Pfam" id="PF13623">
    <property type="entry name" value="SurA_N_2"/>
    <property type="match status" value="1"/>
</dbReference>
<dbReference type="Proteomes" id="UP000198901">
    <property type="component" value="Unassembled WGS sequence"/>
</dbReference>
<feature type="domain" description="PpiC" evidence="13">
    <location>
        <begin position="344"/>
        <end position="446"/>
    </location>
</feature>
<evidence type="ECO:0000256" key="7">
    <source>
        <dbReference type="ARBA" id="ARBA00023186"/>
    </source>
</evidence>
<dbReference type="AlphaFoldDB" id="A0A1G9MXW9"/>
<keyword evidence="4 12" id="KW-0812">Transmembrane</keyword>
<evidence type="ECO:0000256" key="6">
    <source>
        <dbReference type="ARBA" id="ARBA00023136"/>
    </source>
</evidence>
<evidence type="ECO:0000313" key="15">
    <source>
        <dbReference type="Proteomes" id="UP000198901"/>
    </source>
</evidence>
<dbReference type="PROSITE" id="PS50198">
    <property type="entry name" value="PPIC_PPIASE_2"/>
    <property type="match status" value="1"/>
</dbReference>
<evidence type="ECO:0000256" key="3">
    <source>
        <dbReference type="ARBA" id="ARBA00022519"/>
    </source>
</evidence>
<evidence type="ECO:0000313" key="14">
    <source>
        <dbReference type="EMBL" id="SDL79088.1"/>
    </source>
</evidence>
<dbReference type="RefSeq" id="WP_093200620.1">
    <property type="nucleotide sequence ID" value="NZ_FNGS01000003.1"/>
</dbReference>
<dbReference type="InterPro" id="IPR027304">
    <property type="entry name" value="Trigger_fact/SurA_dom_sf"/>
</dbReference>
<keyword evidence="5 12" id="KW-1133">Transmembrane helix</keyword>
<dbReference type="EMBL" id="FNGS01000003">
    <property type="protein sequence ID" value="SDL79088.1"/>
    <property type="molecule type" value="Genomic_DNA"/>
</dbReference>
<evidence type="ECO:0000256" key="1">
    <source>
        <dbReference type="ARBA" id="ARBA00004382"/>
    </source>
</evidence>
<keyword evidence="11" id="KW-0697">Rotamase</keyword>
<comment type="similarity">
    <text evidence="8">Belongs to the PpiD chaperone family.</text>
</comment>
<dbReference type="GO" id="GO:0005886">
    <property type="term" value="C:plasma membrane"/>
    <property type="evidence" value="ECO:0007669"/>
    <property type="project" value="UniProtKB-SubCell"/>
</dbReference>
<evidence type="ECO:0000256" key="2">
    <source>
        <dbReference type="ARBA" id="ARBA00022475"/>
    </source>
</evidence>
<protein>
    <recommendedName>
        <fullName evidence="9">Periplasmic chaperone PpiD</fullName>
    </recommendedName>
    <alternativeName>
        <fullName evidence="10">Periplasmic folding chaperone</fullName>
    </alternativeName>
</protein>
<evidence type="ECO:0000256" key="8">
    <source>
        <dbReference type="ARBA" id="ARBA00038408"/>
    </source>
</evidence>
<keyword evidence="3" id="KW-0997">Cell inner membrane</keyword>
<comment type="subcellular location">
    <subcellularLocation>
        <location evidence="1">Cell inner membrane</location>
        <topology evidence="1">Single-pass type II membrane protein</topology>
        <orientation evidence="1">Periplasmic side</orientation>
    </subcellularLocation>
</comment>
<evidence type="ECO:0000256" key="9">
    <source>
        <dbReference type="ARBA" id="ARBA00040743"/>
    </source>
</evidence>
<keyword evidence="7" id="KW-0143">Chaperone</keyword>
<dbReference type="Gene3D" id="1.10.4030.10">
    <property type="entry name" value="Porin chaperone SurA, peptide-binding domain"/>
    <property type="match status" value="1"/>
</dbReference>
<dbReference type="PANTHER" id="PTHR47529">
    <property type="entry name" value="PEPTIDYL-PROLYL CIS-TRANS ISOMERASE D"/>
    <property type="match status" value="1"/>
</dbReference>
<evidence type="ECO:0000256" key="5">
    <source>
        <dbReference type="ARBA" id="ARBA00022989"/>
    </source>
</evidence>
<feature type="transmembrane region" description="Helical" evidence="12">
    <location>
        <begin position="12"/>
        <end position="34"/>
    </location>
</feature>
<gene>
    <name evidence="14" type="ORF">SAMN04488090_1788</name>
</gene>
<dbReference type="STRING" id="563176.SAMN04488090_1788"/>
<dbReference type="OrthoDB" id="9812372at2"/>
<dbReference type="SUPFAM" id="SSF109998">
    <property type="entry name" value="Triger factor/SurA peptide-binding domain-like"/>
    <property type="match status" value="1"/>
</dbReference>
<name>A0A1G9MXW9_9BACT</name>
<proteinExistence type="inferred from homology"/>
<evidence type="ECO:0000259" key="13">
    <source>
        <dbReference type="PROSITE" id="PS50198"/>
    </source>
</evidence>
<accession>A0A1G9MXW9</accession>